<sequence>MKKNFATILFISALIISVTACKDKAKEATTTEAETPATTETTIDHEAYLVNTAESTIEWKGFKPTGSHHGTITLERGSFNVANGKIVGGSFIIDMTSIVVSDIPADDKDNAKLQGHLSSADFFDVEKYPNASFTITGLKEVDGKLMLSGNLSLKETKNNITFPVTVSNIDGALTLTSDAFTIDRSKWNVKYGSKSFFDNLGDKFINDDIELKIMVKAAKS</sequence>
<dbReference type="PANTHER" id="PTHR34406">
    <property type="entry name" value="PROTEIN YCEI"/>
    <property type="match status" value="1"/>
</dbReference>
<feature type="signal peptide" evidence="1">
    <location>
        <begin position="1"/>
        <end position="20"/>
    </location>
</feature>
<keyword evidence="4" id="KW-1185">Reference proteome</keyword>
<feature type="domain" description="Lipid/polyisoprenoid-binding YceI-like" evidence="2">
    <location>
        <begin position="47"/>
        <end position="218"/>
    </location>
</feature>
<accession>A0ABP9GWC2</accession>
<dbReference type="PROSITE" id="PS51257">
    <property type="entry name" value="PROKAR_LIPOPROTEIN"/>
    <property type="match status" value="1"/>
</dbReference>
<dbReference type="EMBL" id="BAABJJ010000044">
    <property type="protein sequence ID" value="GAA4955274.1"/>
    <property type="molecule type" value="Genomic_DNA"/>
</dbReference>
<dbReference type="Pfam" id="PF04264">
    <property type="entry name" value="YceI"/>
    <property type="match status" value="1"/>
</dbReference>
<proteinExistence type="predicted"/>
<name>A0ABP9GWC2_9FLAO</name>
<reference evidence="4" key="1">
    <citation type="journal article" date="2019" name="Int. J. Syst. Evol. Microbiol.">
        <title>The Global Catalogue of Microorganisms (GCM) 10K type strain sequencing project: providing services to taxonomists for standard genome sequencing and annotation.</title>
        <authorList>
            <consortium name="The Broad Institute Genomics Platform"/>
            <consortium name="The Broad Institute Genome Sequencing Center for Infectious Disease"/>
            <person name="Wu L."/>
            <person name="Ma J."/>
        </authorList>
    </citation>
    <scope>NUCLEOTIDE SEQUENCE [LARGE SCALE GENOMIC DNA]</scope>
    <source>
        <strain evidence="4">JCM 18285</strain>
    </source>
</reference>
<feature type="chain" id="PRO_5045358226" description="Lipid/polyisoprenoid-binding YceI-like domain-containing protein" evidence="1">
    <location>
        <begin position="21"/>
        <end position="220"/>
    </location>
</feature>
<dbReference type="Proteomes" id="UP001501302">
    <property type="component" value="Unassembled WGS sequence"/>
</dbReference>
<dbReference type="SMART" id="SM00867">
    <property type="entry name" value="YceI"/>
    <property type="match status" value="1"/>
</dbReference>
<organism evidence="3 4">
    <name type="scientific">Algibacter agarivorans</name>
    <dbReference type="NCBI Taxonomy" id="1109741"/>
    <lineage>
        <taxon>Bacteria</taxon>
        <taxon>Pseudomonadati</taxon>
        <taxon>Bacteroidota</taxon>
        <taxon>Flavobacteriia</taxon>
        <taxon>Flavobacteriales</taxon>
        <taxon>Flavobacteriaceae</taxon>
        <taxon>Algibacter</taxon>
    </lineage>
</organism>
<dbReference type="RefSeq" id="WP_345193722.1">
    <property type="nucleotide sequence ID" value="NZ_BAABJJ010000044.1"/>
</dbReference>
<protein>
    <recommendedName>
        <fullName evidence="2">Lipid/polyisoprenoid-binding YceI-like domain-containing protein</fullName>
    </recommendedName>
</protein>
<evidence type="ECO:0000313" key="4">
    <source>
        <dbReference type="Proteomes" id="UP001501302"/>
    </source>
</evidence>
<evidence type="ECO:0000256" key="1">
    <source>
        <dbReference type="SAM" id="SignalP"/>
    </source>
</evidence>
<dbReference type="Gene3D" id="2.40.128.110">
    <property type="entry name" value="Lipid/polyisoprenoid-binding, YceI-like"/>
    <property type="match status" value="1"/>
</dbReference>
<dbReference type="InterPro" id="IPR007372">
    <property type="entry name" value="Lipid/polyisoprenoid-bd_YceI"/>
</dbReference>
<gene>
    <name evidence="3" type="ORF">GCM10023314_31240</name>
</gene>
<evidence type="ECO:0000259" key="2">
    <source>
        <dbReference type="SMART" id="SM00867"/>
    </source>
</evidence>
<keyword evidence="1" id="KW-0732">Signal</keyword>
<evidence type="ECO:0000313" key="3">
    <source>
        <dbReference type="EMBL" id="GAA4955274.1"/>
    </source>
</evidence>
<dbReference type="SUPFAM" id="SSF101874">
    <property type="entry name" value="YceI-like"/>
    <property type="match status" value="1"/>
</dbReference>
<dbReference type="InterPro" id="IPR036761">
    <property type="entry name" value="TTHA0802/YceI-like_sf"/>
</dbReference>
<dbReference type="PANTHER" id="PTHR34406:SF1">
    <property type="entry name" value="PROTEIN YCEI"/>
    <property type="match status" value="1"/>
</dbReference>
<comment type="caution">
    <text evidence="3">The sequence shown here is derived from an EMBL/GenBank/DDBJ whole genome shotgun (WGS) entry which is preliminary data.</text>
</comment>